<feature type="transmembrane region" description="Helical" evidence="1">
    <location>
        <begin position="453"/>
        <end position="475"/>
    </location>
</feature>
<reference evidence="2 3" key="1">
    <citation type="submission" date="2019-04" db="EMBL/GenBank/DDBJ databases">
        <authorList>
            <person name="Liu A."/>
        </authorList>
    </citation>
    <scope>NUCLEOTIDE SEQUENCE [LARGE SCALE GENOMIC DNA]</scope>
    <source>
        <strain evidence="2 3">RZ03</strain>
    </source>
</reference>
<feature type="transmembrane region" description="Helical" evidence="1">
    <location>
        <begin position="388"/>
        <end position="409"/>
    </location>
</feature>
<feature type="transmembrane region" description="Helical" evidence="1">
    <location>
        <begin position="983"/>
        <end position="1007"/>
    </location>
</feature>
<evidence type="ECO:0000313" key="3">
    <source>
        <dbReference type="Proteomes" id="UP000307602"/>
    </source>
</evidence>
<dbReference type="PANTHER" id="PTHR32063">
    <property type="match status" value="1"/>
</dbReference>
<dbReference type="RefSeq" id="WP_135878396.1">
    <property type="nucleotide sequence ID" value="NZ_SRSO01000028.1"/>
</dbReference>
<dbReference type="EMBL" id="SRSO01000028">
    <property type="protein sequence ID" value="TGV01044.1"/>
    <property type="molecule type" value="Genomic_DNA"/>
</dbReference>
<dbReference type="OrthoDB" id="9809409at2"/>
<sequence length="1051" mass="120335">MNFKFSSFSICIVFVCLSIIGASLIPLLSVQLTPTKTLPSIGINFSWKDASAKVMEQEVTSKLEGVFNTVKGIKSISSTSDKGRGNISIKFKNHVNMDAVRFELANLIRQSYSELPDGVSYPNLSLSAANENKSPILSYSINANESPYYIKKYAEKHIVPKLATITGVNKVNVYGAAPFEWVIEYNTNSLLQLKLSANDIQKAINDYLSKKELGNGVFRVDESDYDHEMSLNLSYKPETEIDWNKIPIKKIGNRIVYLENIAKVKYKEADITSYYRINGLNTINMTIYAEQDINTIDLANTVKEKVLDLSNELDSGYSIKLTQDTTEYVIEELQKIQKRTLFSFLILLILILIINRSFKYLTILFFSIITNLLIAVIFYYVFKVELQLYSFAGITISFGIIIDNSIIMIDHIRNKGNKNAFLAILAATLTTIGALMIIFLLKEGQRADLLDFALVIAINIGVSLLVSLYYVPALLDKINLSKKHINFSRKRKRKTLRFTKYYTRIIFWMKRPRFKWLFILIFLLGFGLPFHLLPKKMEGEDFFTSIYNKSIGTEWFSNDIRPTLEKIIGGTLRLFTEDVFENSFYSEPERTTLRVTGKMPDGCTIQQLNDAITKMEAYIGQFDEIELFETRVSSYRNSNISIYFKESHEFGGFPHTLKNLLESKAISLGGLDWTVSGVGRGFSNALGSSSKGNRIILEGYNYDKLYNYAEQLQQQLIDSSGSRVKDVEITSGGWRDNALYEYYLDFDANKLVMADVSQQQLYNHLKNQVHSGQLASIIQDHELQKVKLVSDKYQKFNVWDLKNTPISIRNKQHKLDQLASIEKKKTGNTIKKNNQQYRLTVAYDFLGTSFLAQRIREKNIESFESKLPLGYQVFEQKYNRWNKKDKTQYYYLFIVIGIIFFICAILLESLKQPFAIISMIPISFIGVFLTFYLFDFNFDQGGYASFILLSGISVNSALYIINDYNNLKKQYPNRNVQSLYFKAFNYKIIPVILTIISTIVGLIPFVWSGQNEAFWFSFAAGSIGGLSFSLIGIFFYLPLFSLKGKNYDVKK</sequence>
<evidence type="ECO:0000313" key="2">
    <source>
        <dbReference type="EMBL" id="TGV01044.1"/>
    </source>
</evidence>
<feature type="transmembrane region" description="Helical" evidence="1">
    <location>
        <begin position="421"/>
        <end position="441"/>
    </location>
</feature>
<dbReference type="PANTHER" id="PTHR32063:SF0">
    <property type="entry name" value="SWARMING MOTILITY PROTEIN SWRC"/>
    <property type="match status" value="1"/>
</dbReference>
<keyword evidence="1" id="KW-0472">Membrane</keyword>
<feature type="transmembrane region" description="Helical" evidence="1">
    <location>
        <begin position="361"/>
        <end position="382"/>
    </location>
</feature>
<comment type="caution">
    <text evidence="2">The sequence shown here is derived from an EMBL/GenBank/DDBJ whole genome shotgun (WGS) entry which is preliminary data.</text>
</comment>
<dbReference type="InterPro" id="IPR027463">
    <property type="entry name" value="AcrB_DN_DC_subdom"/>
</dbReference>
<accession>A0A4V3P4D4</accession>
<feature type="transmembrane region" description="Helical" evidence="1">
    <location>
        <begin position="914"/>
        <end position="934"/>
    </location>
</feature>
<dbReference type="GO" id="GO:0042910">
    <property type="term" value="F:xenobiotic transmembrane transporter activity"/>
    <property type="evidence" value="ECO:0007669"/>
    <property type="project" value="TreeGrafter"/>
</dbReference>
<protein>
    <submittedName>
        <fullName evidence="2">Efflux RND transporter permease subunit</fullName>
    </submittedName>
</protein>
<evidence type="ECO:0000256" key="1">
    <source>
        <dbReference type="SAM" id="Phobius"/>
    </source>
</evidence>
<dbReference type="Gene3D" id="3.30.2090.10">
    <property type="entry name" value="Multidrug efflux transporter AcrB TolC docking domain, DN and DC subdomains"/>
    <property type="match status" value="2"/>
</dbReference>
<dbReference type="GO" id="GO:0005886">
    <property type="term" value="C:plasma membrane"/>
    <property type="evidence" value="ECO:0007669"/>
    <property type="project" value="TreeGrafter"/>
</dbReference>
<feature type="transmembrane region" description="Helical" evidence="1">
    <location>
        <begin position="514"/>
        <end position="533"/>
    </location>
</feature>
<organism evidence="2 3">
    <name type="scientific">Flavivirga rizhaonensis</name>
    <dbReference type="NCBI Taxonomy" id="2559571"/>
    <lineage>
        <taxon>Bacteria</taxon>
        <taxon>Pseudomonadati</taxon>
        <taxon>Bacteroidota</taxon>
        <taxon>Flavobacteriia</taxon>
        <taxon>Flavobacteriales</taxon>
        <taxon>Flavobacteriaceae</taxon>
        <taxon>Flavivirga</taxon>
    </lineage>
</organism>
<feature type="transmembrane region" description="Helical" evidence="1">
    <location>
        <begin position="940"/>
        <end position="962"/>
    </location>
</feature>
<dbReference type="Gene3D" id="1.20.1640.10">
    <property type="entry name" value="Multidrug efflux transporter AcrB transmembrane domain"/>
    <property type="match status" value="3"/>
</dbReference>
<keyword evidence="1" id="KW-1133">Transmembrane helix</keyword>
<dbReference type="SUPFAM" id="SSF82866">
    <property type="entry name" value="Multidrug efflux transporter AcrB transmembrane domain"/>
    <property type="match status" value="2"/>
</dbReference>
<dbReference type="Proteomes" id="UP000307602">
    <property type="component" value="Unassembled WGS sequence"/>
</dbReference>
<feature type="transmembrane region" description="Helical" evidence="1">
    <location>
        <begin position="336"/>
        <end position="354"/>
    </location>
</feature>
<proteinExistence type="predicted"/>
<keyword evidence="1" id="KW-0812">Transmembrane</keyword>
<dbReference type="AlphaFoldDB" id="A0A4V3P4D4"/>
<dbReference type="Gene3D" id="3.30.70.1440">
    <property type="entry name" value="Multidrug efflux transporter AcrB pore domain"/>
    <property type="match status" value="1"/>
</dbReference>
<feature type="transmembrane region" description="Helical" evidence="1">
    <location>
        <begin position="7"/>
        <end position="28"/>
    </location>
</feature>
<dbReference type="SUPFAM" id="SSF82693">
    <property type="entry name" value="Multidrug efflux transporter AcrB pore domain, PN1, PN2, PC1 and PC2 subdomains"/>
    <property type="match status" value="1"/>
</dbReference>
<dbReference type="SUPFAM" id="SSF82714">
    <property type="entry name" value="Multidrug efflux transporter AcrB TolC docking domain, DN and DC subdomains"/>
    <property type="match status" value="1"/>
</dbReference>
<name>A0A4V3P4D4_9FLAO</name>
<dbReference type="Pfam" id="PF00873">
    <property type="entry name" value="ACR_tran"/>
    <property type="match status" value="2"/>
</dbReference>
<keyword evidence="3" id="KW-1185">Reference proteome</keyword>
<dbReference type="InterPro" id="IPR001036">
    <property type="entry name" value="Acrflvin-R"/>
</dbReference>
<feature type="transmembrane region" description="Helical" evidence="1">
    <location>
        <begin position="1013"/>
        <end position="1037"/>
    </location>
</feature>
<feature type="transmembrane region" description="Helical" evidence="1">
    <location>
        <begin position="889"/>
        <end position="907"/>
    </location>
</feature>
<gene>
    <name evidence="2" type="ORF">EM932_16935</name>
</gene>
<dbReference type="Gene3D" id="3.30.70.1320">
    <property type="entry name" value="Multidrug efflux transporter AcrB pore domain like"/>
    <property type="match status" value="1"/>
</dbReference>
<dbReference type="Gene3D" id="3.30.70.1430">
    <property type="entry name" value="Multidrug efflux transporter AcrB pore domain"/>
    <property type="match status" value="2"/>
</dbReference>